<accession>A0A074ZJF1</accession>
<evidence type="ECO:0000313" key="2">
    <source>
        <dbReference type="EMBL" id="KER25912.1"/>
    </source>
</evidence>
<name>A0A074ZJF1_OPIVI</name>
<feature type="compositionally biased region" description="Polar residues" evidence="1">
    <location>
        <begin position="1"/>
        <end position="11"/>
    </location>
</feature>
<dbReference type="Proteomes" id="UP000054324">
    <property type="component" value="Unassembled WGS sequence"/>
</dbReference>
<feature type="non-terminal residue" evidence="2">
    <location>
        <position position="1"/>
    </location>
</feature>
<evidence type="ECO:0000256" key="1">
    <source>
        <dbReference type="SAM" id="MobiDB-lite"/>
    </source>
</evidence>
<evidence type="ECO:0000313" key="3">
    <source>
        <dbReference type="Proteomes" id="UP000054324"/>
    </source>
</evidence>
<dbReference type="KEGG" id="ovi:T265_14107"/>
<organism evidence="2 3">
    <name type="scientific">Opisthorchis viverrini</name>
    <name type="common">Southeast Asian liver fluke</name>
    <dbReference type="NCBI Taxonomy" id="6198"/>
    <lineage>
        <taxon>Eukaryota</taxon>
        <taxon>Metazoa</taxon>
        <taxon>Spiralia</taxon>
        <taxon>Lophotrochozoa</taxon>
        <taxon>Platyhelminthes</taxon>
        <taxon>Trematoda</taxon>
        <taxon>Digenea</taxon>
        <taxon>Opisthorchiida</taxon>
        <taxon>Opisthorchiata</taxon>
        <taxon>Opisthorchiidae</taxon>
        <taxon>Opisthorchis</taxon>
    </lineage>
</organism>
<feature type="region of interest" description="Disordered" evidence="1">
    <location>
        <begin position="1"/>
        <end position="57"/>
    </location>
</feature>
<dbReference type="CTD" id="20328273"/>
<proteinExistence type="predicted"/>
<dbReference type="GeneID" id="20328273"/>
<protein>
    <submittedName>
        <fullName evidence="2">Uncharacterized protein</fullName>
    </submittedName>
</protein>
<gene>
    <name evidence="2" type="ORF">T265_14107</name>
</gene>
<reference evidence="2 3" key="1">
    <citation type="submission" date="2013-11" db="EMBL/GenBank/DDBJ databases">
        <title>Opisthorchis viverrini - life in the bile duct.</title>
        <authorList>
            <person name="Young N.D."/>
            <person name="Nagarajan N."/>
            <person name="Lin S.J."/>
            <person name="Korhonen P.K."/>
            <person name="Jex A.R."/>
            <person name="Hall R.S."/>
            <person name="Safavi-Hemami H."/>
            <person name="Kaewkong W."/>
            <person name="Bertrand D."/>
            <person name="Gao S."/>
            <person name="Seet Q."/>
            <person name="Wongkham S."/>
            <person name="Teh B.T."/>
            <person name="Wongkham C."/>
            <person name="Intapan P.M."/>
            <person name="Maleewong W."/>
            <person name="Yang X."/>
            <person name="Hu M."/>
            <person name="Wang Z."/>
            <person name="Hofmann A."/>
            <person name="Sternberg P.W."/>
            <person name="Tan P."/>
            <person name="Wang J."/>
            <person name="Gasser R.B."/>
        </authorList>
    </citation>
    <scope>NUCLEOTIDE SEQUENCE [LARGE SCALE GENOMIC DNA]</scope>
</reference>
<dbReference type="EMBL" id="KL596762">
    <property type="protein sequence ID" value="KER25912.1"/>
    <property type="molecule type" value="Genomic_DNA"/>
</dbReference>
<feature type="compositionally biased region" description="Polar residues" evidence="1">
    <location>
        <begin position="33"/>
        <end position="57"/>
    </location>
</feature>
<keyword evidence="3" id="KW-1185">Reference proteome</keyword>
<sequence length="57" mass="6035">DTNYCIFSDQNTEAETTTEKSQKTESTGAAKISESSRTAQQTKSTSTAKISEPSGTA</sequence>
<dbReference type="AlphaFoldDB" id="A0A074ZJF1"/>
<feature type="non-terminal residue" evidence="2">
    <location>
        <position position="57"/>
    </location>
</feature>
<dbReference type="RefSeq" id="XP_009170341.1">
    <property type="nucleotide sequence ID" value="XM_009172077.1"/>
</dbReference>